<name>A0ABY9JDZ6_9ACTN</name>
<dbReference type="PANTHER" id="PTHR43248:SF29">
    <property type="entry name" value="TRIPEPTIDYL AMINOPEPTIDASE"/>
    <property type="match status" value="1"/>
</dbReference>
<dbReference type="EMBL" id="CP120983">
    <property type="protein sequence ID" value="WLQ64317.1"/>
    <property type="molecule type" value="Genomic_DNA"/>
</dbReference>
<keyword evidence="2 5" id="KW-0732">Signal</keyword>
<dbReference type="Proteomes" id="UP001224433">
    <property type="component" value="Chromosome"/>
</dbReference>
<proteinExistence type="inferred from homology"/>
<keyword evidence="3 7" id="KW-0378">Hydrolase</keyword>
<feature type="compositionally biased region" description="Polar residues" evidence="4">
    <location>
        <begin position="34"/>
        <end position="49"/>
    </location>
</feature>
<gene>
    <name evidence="7" type="ORF">P8A20_12250</name>
</gene>
<feature type="chain" id="PRO_5045387653" evidence="5">
    <location>
        <begin position="26"/>
        <end position="511"/>
    </location>
</feature>
<comment type="similarity">
    <text evidence="1">Belongs to the peptidase S33 family.</text>
</comment>
<feature type="signal peptide" evidence="5">
    <location>
        <begin position="1"/>
        <end position="25"/>
    </location>
</feature>
<evidence type="ECO:0000313" key="8">
    <source>
        <dbReference type="Proteomes" id="UP001224433"/>
    </source>
</evidence>
<dbReference type="Pfam" id="PF08386">
    <property type="entry name" value="Abhydrolase_4"/>
    <property type="match status" value="1"/>
</dbReference>
<keyword evidence="8" id="KW-1185">Reference proteome</keyword>
<evidence type="ECO:0000259" key="6">
    <source>
        <dbReference type="Pfam" id="PF08386"/>
    </source>
</evidence>
<protein>
    <submittedName>
        <fullName evidence="7">Alpha/beta hydrolase</fullName>
    </submittedName>
</protein>
<reference evidence="7 8" key="1">
    <citation type="submission" date="2023-03" db="EMBL/GenBank/DDBJ databases">
        <title>Isolation and description of six Streptomyces strains from soil environments, able to metabolize different microbial glucans.</title>
        <authorList>
            <person name="Widen T."/>
            <person name="Larsbrink J."/>
        </authorList>
    </citation>
    <scope>NUCLEOTIDE SEQUENCE [LARGE SCALE GENOMIC DNA]</scope>
    <source>
        <strain evidence="7 8">Alt3</strain>
    </source>
</reference>
<dbReference type="GO" id="GO:0016787">
    <property type="term" value="F:hydrolase activity"/>
    <property type="evidence" value="ECO:0007669"/>
    <property type="project" value="UniProtKB-KW"/>
</dbReference>
<feature type="region of interest" description="Disordered" evidence="4">
    <location>
        <begin position="30"/>
        <end position="70"/>
    </location>
</feature>
<dbReference type="PROSITE" id="PS51257">
    <property type="entry name" value="PROKAR_LIPOPROTEIN"/>
    <property type="match status" value="1"/>
</dbReference>
<dbReference type="Gene3D" id="3.40.50.1820">
    <property type="entry name" value="alpha/beta hydrolase"/>
    <property type="match status" value="1"/>
</dbReference>
<evidence type="ECO:0000256" key="1">
    <source>
        <dbReference type="ARBA" id="ARBA00010088"/>
    </source>
</evidence>
<evidence type="ECO:0000256" key="2">
    <source>
        <dbReference type="ARBA" id="ARBA00022729"/>
    </source>
</evidence>
<feature type="domain" description="Peptidase S33 tripeptidyl aminopeptidase-like C-terminal" evidence="6">
    <location>
        <begin position="406"/>
        <end position="510"/>
    </location>
</feature>
<dbReference type="InterPro" id="IPR029058">
    <property type="entry name" value="AB_hydrolase_fold"/>
</dbReference>
<accession>A0ABY9JDZ6</accession>
<evidence type="ECO:0000256" key="5">
    <source>
        <dbReference type="SAM" id="SignalP"/>
    </source>
</evidence>
<dbReference type="SUPFAM" id="SSF53474">
    <property type="entry name" value="alpha/beta-Hydrolases"/>
    <property type="match status" value="1"/>
</dbReference>
<dbReference type="InterPro" id="IPR013595">
    <property type="entry name" value="Pept_S33_TAP-like_C"/>
</dbReference>
<evidence type="ECO:0000256" key="4">
    <source>
        <dbReference type="SAM" id="MobiDB-lite"/>
    </source>
</evidence>
<dbReference type="PANTHER" id="PTHR43248">
    <property type="entry name" value="2-SUCCINYL-6-HYDROXY-2,4-CYCLOHEXADIENE-1-CARBOXYLATE SYNTHASE"/>
    <property type="match status" value="1"/>
</dbReference>
<organism evidence="7 8">
    <name type="scientific">Streptomyces glycanivorans</name>
    <dbReference type="NCBI Taxonomy" id="3033808"/>
    <lineage>
        <taxon>Bacteria</taxon>
        <taxon>Bacillati</taxon>
        <taxon>Actinomycetota</taxon>
        <taxon>Actinomycetes</taxon>
        <taxon>Kitasatosporales</taxon>
        <taxon>Streptomycetaceae</taxon>
        <taxon>Streptomyces</taxon>
    </lineage>
</organism>
<dbReference type="InterPro" id="IPR051601">
    <property type="entry name" value="Serine_prot/Carboxylest_S33"/>
</dbReference>
<evidence type="ECO:0000313" key="7">
    <source>
        <dbReference type="EMBL" id="WLQ64317.1"/>
    </source>
</evidence>
<evidence type="ECO:0000256" key="3">
    <source>
        <dbReference type="ARBA" id="ARBA00022801"/>
    </source>
</evidence>
<sequence>MGVRGRVRRGAAPALAALLVTAVLAGCDGGPASPRSSKGSSQAPEQPSDASGPLNWKRCEAPEDGTAPGPAWRCATLDVPLDHARPDGKTIGIALIRKAATRKSERIGSMLFNFGGPGGSGVGTLPRAASAYRELNTRYDLVGFDPRGVAASAGVRCRDDAGQETAYREVDMTPDTAAEEAAFIADGTDFGAGCERMSGAVLPHVGTSNAARDMDAIRRALGDDTLSYFGISYGTELGGTYAHLFPEKVGRVVLDAVVDPTADSPGHARNQARGFQRALENYLKDSGQDPAAGTRRIAALLERLDEDPLPTASGRELNESLAVIGIVTPLYSRSGWPTLTAALDEAENSGRGDRLLALADSYNGRDEDGHYSTRSHSQRAISCADAKARPTAAEARALLPEFRELSPVFGPFLAWDTAGWCARWPVEGEHDTPEASAPGAAPVLVIGTTGDPATPYEGAQRMADELGEGVGVMLTNKGEGHGSYGESACVTSLVDAYFLDGKVPTDGRVCS</sequence>
<dbReference type="RefSeq" id="WP_147959390.1">
    <property type="nucleotide sequence ID" value="NZ_CP120983.1"/>
</dbReference>